<evidence type="ECO:0000259" key="6">
    <source>
        <dbReference type="PROSITE" id="PS50089"/>
    </source>
</evidence>
<accession>A0A9Q1K6D7</accession>
<dbReference type="Proteomes" id="UP001153076">
    <property type="component" value="Unassembled WGS sequence"/>
</dbReference>
<evidence type="ECO:0000256" key="4">
    <source>
        <dbReference type="PROSITE-ProRule" id="PRU00175"/>
    </source>
</evidence>
<sequence length="497" mass="53788">MGQKNSKDELVYQQVLEGNIESIKALCREGARLEWVDKKGKTPLIVACMDIRLYHVAKTLIELGANVNAFRPGRHGGTPLHHAAKRGLDNTVKLLLSMGANPFVRNDDCQTALDIARAKGFNNVVRAIEAHICYFSGEICEARTAPGILEPLVPQRLSRKRSKTSWVVVVPCSLPNSRRPVKLELAVYSSPQDPQPRTVIALWNSKIVEPKLHDSDPAMIIVDESTIFSPCITETRYKFLSAIEGDRQQLAQLYNACKGVPQVMPSPHPDGTETPPSSTKANAEDAELAMALNASIQSTAGNLSAVSEASYSGWANAQPSCAPNTDCGGWGPPDRLPPPLKARYSGWADEPRKEDCNGWAQAESQPTYIPEKVPVHVSVLQSANPCPPPVSAPPSAPPIPDDVVDSGPIHYPDIDMGPVDFPVPAMHTEACISSEAIKAKTDECCCVICWEAPIEGACIPCGHMAGCMSCLMEIKADKGVCPVCRTKMDQVIKLYAV</sequence>
<organism evidence="7 8">
    <name type="scientific">Carnegiea gigantea</name>
    <dbReference type="NCBI Taxonomy" id="171969"/>
    <lineage>
        <taxon>Eukaryota</taxon>
        <taxon>Viridiplantae</taxon>
        <taxon>Streptophyta</taxon>
        <taxon>Embryophyta</taxon>
        <taxon>Tracheophyta</taxon>
        <taxon>Spermatophyta</taxon>
        <taxon>Magnoliopsida</taxon>
        <taxon>eudicotyledons</taxon>
        <taxon>Gunneridae</taxon>
        <taxon>Pentapetalae</taxon>
        <taxon>Caryophyllales</taxon>
        <taxon>Cactineae</taxon>
        <taxon>Cactaceae</taxon>
        <taxon>Cactoideae</taxon>
        <taxon>Echinocereeae</taxon>
        <taxon>Carnegiea</taxon>
    </lineage>
</organism>
<comment type="caution">
    <text evidence="7">The sequence shown here is derived from an EMBL/GenBank/DDBJ whole genome shotgun (WGS) entry which is preliminary data.</text>
</comment>
<evidence type="ECO:0000313" key="8">
    <source>
        <dbReference type="Proteomes" id="UP001153076"/>
    </source>
</evidence>
<evidence type="ECO:0000256" key="1">
    <source>
        <dbReference type="ARBA" id="ARBA00022737"/>
    </source>
</evidence>
<keyword evidence="1" id="KW-0677">Repeat</keyword>
<feature type="repeat" description="ANK" evidence="3">
    <location>
        <begin position="39"/>
        <end position="72"/>
    </location>
</feature>
<dbReference type="PANTHER" id="PTHR24166">
    <property type="entry name" value="ROLLING PEBBLES, ISOFORM B"/>
    <property type="match status" value="1"/>
</dbReference>
<dbReference type="OrthoDB" id="1711136at2759"/>
<dbReference type="InterPro" id="IPR013083">
    <property type="entry name" value="Znf_RING/FYVE/PHD"/>
</dbReference>
<gene>
    <name evidence="7" type="ORF">Cgig2_033040</name>
</gene>
<dbReference type="SUPFAM" id="SSF48403">
    <property type="entry name" value="Ankyrin repeat"/>
    <property type="match status" value="1"/>
</dbReference>
<evidence type="ECO:0000256" key="3">
    <source>
        <dbReference type="PROSITE-ProRule" id="PRU00023"/>
    </source>
</evidence>
<dbReference type="PROSITE" id="PS50297">
    <property type="entry name" value="ANK_REP_REGION"/>
    <property type="match status" value="2"/>
</dbReference>
<dbReference type="AlphaFoldDB" id="A0A9Q1K6D7"/>
<dbReference type="Gene3D" id="1.25.40.20">
    <property type="entry name" value="Ankyrin repeat-containing domain"/>
    <property type="match status" value="1"/>
</dbReference>
<dbReference type="Pfam" id="PF13857">
    <property type="entry name" value="Ank_5"/>
    <property type="match status" value="1"/>
</dbReference>
<dbReference type="EMBL" id="JAKOGI010000267">
    <property type="protein sequence ID" value="KAJ8438161.1"/>
    <property type="molecule type" value="Genomic_DNA"/>
</dbReference>
<keyword evidence="8" id="KW-1185">Reference proteome</keyword>
<dbReference type="InterPro" id="IPR002110">
    <property type="entry name" value="Ankyrin_rpt"/>
</dbReference>
<keyword evidence="4" id="KW-0863">Zinc-finger</keyword>
<feature type="repeat" description="ANK" evidence="3">
    <location>
        <begin position="75"/>
        <end position="107"/>
    </location>
</feature>
<dbReference type="PANTHER" id="PTHR24166:SF50">
    <property type="entry name" value="E3 UBIQUITIN-PROTEIN LIGASE XBOS34-RELATED"/>
    <property type="match status" value="1"/>
</dbReference>
<dbReference type="SUPFAM" id="SSF57850">
    <property type="entry name" value="RING/U-box"/>
    <property type="match status" value="1"/>
</dbReference>
<dbReference type="GO" id="GO:0008270">
    <property type="term" value="F:zinc ion binding"/>
    <property type="evidence" value="ECO:0007669"/>
    <property type="project" value="UniProtKB-KW"/>
</dbReference>
<reference evidence="7" key="1">
    <citation type="submission" date="2022-04" db="EMBL/GenBank/DDBJ databases">
        <title>Carnegiea gigantea Genome sequencing and assembly v2.</title>
        <authorList>
            <person name="Copetti D."/>
            <person name="Sanderson M.J."/>
            <person name="Burquez A."/>
            <person name="Wojciechowski M.F."/>
        </authorList>
    </citation>
    <scope>NUCLEOTIDE SEQUENCE</scope>
    <source>
        <strain evidence="7">SGP5-SGP5p</strain>
        <tissue evidence="7">Aerial part</tissue>
    </source>
</reference>
<dbReference type="InterPro" id="IPR036770">
    <property type="entry name" value="Ankyrin_rpt-contain_sf"/>
</dbReference>
<dbReference type="SMART" id="SM00248">
    <property type="entry name" value="ANK"/>
    <property type="match status" value="2"/>
</dbReference>
<evidence type="ECO:0000256" key="2">
    <source>
        <dbReference type="ARBA" id="ARBA00023043"/>
    </source>
</evidence>
<name>A0A9Q1K6D7_9CARY</name>
<keyword evidence="4" id="KW-0862">Zinc</keyword>
<protein>
    <recommendedName>
        <fullName evidence="6">RING-type domain-containing protein</fullName>
    </recommendedName>
</protein>
<dbReference type="InterPro" id="IPR001841">
    <property type="entry name" value="Znf_RING"/>
</dbReference>
<keyword evidence="2 3" id="KW-0040">ANK repeat</keyword>
<evidence type="ECO:0000256" key="5">
    <source>
        <dbReference type="SAM" id="MobiDB-lite"/>
    </source>
</evidence>
<dbReference type="PROSITE" id="PS50089">
    <property type="entry name" value="ZF_RING_2"/>
    <property type="match status" value="1"/>
</dbReference>
<dbReference type="Gene3D" id="3.30.40.10">
    <property type="entry name" value="Zinc/RING finger domain, C3HC4 (zinc finger)"/>
    <property type="match status" value="1"/>
</dbReference>
<dbReference type="Pfam" id="PF13920">
    <property type="entry name" value="zf-C3HC4_3"/>
    <property type="match status" value="1"/>
</dbReference>
<dbReference type="PROSITE" id="PS50088">
    <property type="entry name" value="ANK_REPEAT"/>
    <property type="match status" value="2"/>
</dbReference>
<evidence type="ECO:0000313" key="7">
    <source>
        <dbReference type="EMBL" id="KAJ8438161.1"/>
    </source>
</evidence>
<feature type="region of interest" description="Disordered" evidence="5">
    <location>
        <begin position="261"/>
        <end position="281"/>
    </location>
</feature>
<keyword evidence="4" id="KW-0479">Metal-binding</keyword>
<dbReference type="InterPro" id="IPR050889">
    <property type="entry name" value="Dendritic_Spine_Reg/Scaffold"/>
</dbReference>
<feature type="domain" description="RING-type" evidence="6">
    <location>
        <begin position="446"/>
        <end position="485"/>
    </location>
</feature>
<proteinExistence type="predicted"/>